<proteinExistence type="predicted"/>
<comment type="caution">
    <text evidence="3">The sequence shown here is derived from an EMBL/GenBank/DDBJ whole genome shotgun (WGS) entry which is preliminary data.</text>
</comment>
<dbReference type="InterPro" id="IPR036732">
    <property type="entry name" value="AFP_Neu5c_C_sf"/>
</dbReference>
<dbReference type="Gene3D" id="3.90.1210.10">
    <property type="entry name" value="Antifreeze-like/N-acetylneuraminic acid synthase C-terminal domain"/>
    <property type="match status" value="1"/>
</dbReference>
<evidence type="ECO:0000313" key="4">
    <source>
        <dbReference type="Proteomes" id="UP000230869"/>
    </source>
</evidence>
<gene>
    <name evidence="3" type="ORF">COV49_01170</name>
</gene>
<dbReference type="PANTHER" id="PTHR42966:SF1">
    <property type="entry name" value="SIALIC ACID SYNTHASE"/>
    <property type="match status" value="1"/>
</dbReference>
<dbReference type="AlphaFoldDB" id="A0A2M6K9P9"/>
<dbReference type="GO" id="GO:0016051">
    <property type="term" value="P:carbohydrate biosynthetic process"/>
    <property type="evidence" value="ECO:0007669"/>
    <property type="project" value="InterPro"/>
</dbReference>
<organism evidence="3 4">
    <name type="scientific">Candidatus Falkowbacteria bacterium CG11_big_fil_rev_8_21_14_0_20_39_10</name>
    <dbReference type="NCBI Taxonomy" id="1974570"/>
    <lineage>
        <taxon>Bacteria</taxon>
        <taxon>Candidatus Falkowiibacteriota</taxon>
    </lineage>
</organism>
<dbReference type="Pfam" id="PF03102">
    <property type="entry name" value="NeuB"/>
    <property type="match status" value="1"/>
</dbReference>
<evidence type="ECO:0000313" key="3">
    <source>
        <dbReference type="EMBL" id="PIR13740.1"/>
    </source>
</evidence>
<reference evidence="3 4" key="1">
    <citation type="submission" date="2017-09" db="EMBL/GenBank/DDBJ databases">
        <title>Depth-based differentiation of microbial function through sediment-hosted aquifers and enrichment of novel symbionts in the deep terrestrial subsurface.</title>
        <authorList>
            <person name="Probst A.J."/>
            <person name="Ladd B."/>
            <person name="Jarett J.K."/>
            <person name="Geller-Mcgrath D.E."/>
            <person name="Sieber C.M."/>
            <person name="Emerson J.B."/>
            <person name="Anantharaman K."/>
            <person name="Thomas B.C."/>
            <person name="Malmstrom R."/>
            <person name="Stieglmeier M."/>
            <person name="Klingl A."/>
            <person name="Woyke T."/>
            <person name="Ryan C.M."/>
            <person name="Banfield J.F."/>
        </authorList>
    </citation>
    <scope>NUCLEOTIDE SEQUENCE [LARGE SCALE GENOMIC DNA]</scope>
    <source>
        <strain evidence="3">CG11_big_fil_rev_8_21_14_0_20_39_10</strain>
    </source>
</reference>
<name>A0A2M6K9P9_9BACT</name>
<feature type="domain" description="SAF" evidence="2">
    <location>
        <begin position="285"/>
        <end position="341"/>
    </location>
</feature>
<dbReference type="InterPro" id="IPR051690">
    <property type="entry name" value="PseI-like"/>
</dbReference>
<feature type="domain" description="PseI/NeuA/B-like" evidence="1">
    <location>
        <begin position="45"/>
        <end position="263"/>
    </location>
</feature>
<dbReference type="InterPro" id="IPR013132">
    <property type="entry name" value="PseI/NeuA/B-like_N"/>
</dbReference>
<evidence type="ECO:0000259" key="2">
    <source>
        <dbReference type="Pfam" id="PF08666"/>
    </source>
</evidence>
<sequence length="366" mass="42318">MINNQIFEDLFVLELANNHWGDVNRGLKIISDFSKIVRFNNVRAAIKLQFRDVETFIHKDFSNREDVRYIKKTKATALKDEEYSILVKSIRKNGCIPTATPFDEKSVDLCVKLNLPIIKIASSDINDWILLEKIALTKKPVIVSTGGSSLKDMDDLVVFFENRNIPLAINHCVSLYPSENNELELNQIDFLKKRYPEHIIGFSTHEYTDWTSSMLLSYAKGARTWERHIDIEKDDIPVSPYCSLPHQIDTWFKTFHQARSMCGGSENIKRTPPDKEIQYLDKLVRGVYAKKKLPKGHIITEKDIYLAIPLLKGQISCRELMDGEILLKKIEKNKPIYIDNIDSPYAYNDDLKSSIYKRGIEMKNNE</sequence>
<dbReference type="Proteomes" id="UP000230869">
    <property type="component" value="Unassembled WGS sequence"/>
</dbReference>
<dbReference type="Pfam" id="PF08666">
    <property type="entry name" value="SAF"/>
    <property type="match status" value="1"/>
</dbReference>
<dbReference type="InterPro" id="IPR013974">
    <property type="entry name" value="SAF"/>
</dbReference>
<dbReference type="PANTHER" id="PTHR42966">
    <property type="entry name" value="N-ACETYLNEURAMINATE SYNTHASE"/>
    <property type="match status" value="1"/>
</dbReference>
<dbReference type="GO" id="GO:0047444">
    <property type="term" value="F:N-acylneuraminate-9-phosphate synthase activity"/>
    <property type="evidence" value="ECO:0007669"/>
    <property type="project" value="TreeGrafter"/>
</dbReference>
<dbReference type="Gene3D" id="3.20.20.70">
    <property type="entry name" value="Aldolase class I"/>
    <property type="match status" value="1"/>
</dbReference>
<evidence type="ECO:0000259" key="1">
    <source>
        <dbReference type="Pfam" id="PF03102"/>
    </source>
</evidence>
<dbReference type="EMBL" id="PCWW01000021">
    <property type="protein sequence ID" value="PIR13740.1"/>
    <property type="molecule type" value="Genomic_DNA"/>
</dbReference>
<protein>
    <submittedName>
        <fullName evidence="3">N-acetylneuraminic acid synthase</fullName>
    </submittedName>
</protein>
<accession>A0A2M6K9P9</accession>
<dbReference type="SUPFAM" id="SSF51269">
    <property type="entry name" value="AFP III-like domain"/>
    <property type="match status" value="1"/>
</dbReference>
<dbReference type="InterPro" id="IPR013785">
    <property type="entry name" value="Aldolase_TIM"/>
</dbReference>
<dbReference type="SUPFAM" id="SSF51569">
    <property type="entry name" value="Aldolase"/>
    <property type="match status" value="1"/>
</dbReference>